<organism evidence="2 3">
    <name type="scientific">Popillia japonica</name>
    <name type="common">Japanese beetle</name>
    <dbReference type="NCBI Taxonomy" id="7064"/>
    <lineage>
        <taxon>Eukaryota</taxon>
        <taxon>Metazoa</taxon>
        <taxon>Ecdysozoa</taxon>
        <taxon>Arthropoda</taxon>
        <taxon>Hexapoda</taxon>
        <taxon>Insecta</taxon>
        <taxon>Pterygota</taxon>
        <taxon>Neoptera</taxon>
        <taxon>Endopterygota</taxon>
        <taxon>Coleoptera</taxon>
        <taxon>Polyphaga</taxon>
        <taxon>Scarabaeiformia</taxon>
        <taxon>Scarabaeidae</taxon>
        <taxon>Rutelinae</taxon>
        <taxon>Popillia</taxon>
    </lineage>
</organism>
<keyword evidence="3" id="KW-1185">Reference proteome</keyword>
<evidence type="ECO:0000313" key="2">
    <source>
        <dbReference type="EMBL" id="KAK9717667.1"/>
    </source>
</evidence>
<dbReference type="Pfam" id="PF09588">
    <property type="entry name" value="YqaJ"/>
    <property type="match status" value="1"/>
</dbReference>
<sequence length="295" mass="34288">MLMGRHFLFDNVLQELKKGKVDVQILKHSQKYDPPNMMTLSIHQSMLSFIKTGVTTFEHYKTLSIHQSMLSFIKTGVTTFEHYKSFLVQHTTSDICNEIQTLTKLQHKSDLWHEMWYGRITASKAYAIPHCHTPDGTLVETIFGSYKVPDTRAMKRGRLLESRVLDKLRMSLSKNILCFGLVICQKYPFISATPDGIGENFVVEIKCPASTKAFRNYIQNNEISEKCKAQVQLQMYATKKLECIFCVADADFEKTEEIHIMHIKYDENYVNKMLSVLEIFWKDNIFPKLYNSLKM</sequence>
<dbReference type="CDD" id="cd22343">
    <property type="entry name" value="PDDEXK_lambda_exonuclease-like"/>
    <property type="match status" value="1"/>
</dbReference>
<name>A0AAW1KHW1_POPJA</name>
<reference evidence="2 3" key="1">
    <citation type="journal article" date="2024" name="BMC Genomics">
        <title>De novo assembly and annotation of Popillia japonica's genome with initial clues to its potential as an invasive pest.</title>
        <authorList>
            <person name="Cucini C."/>
            <person name="Boschi S."/>
            <person name="Funari R."/>
            <person name="Cardaioli E."/>
            <person name="Iannotti N."/>
            <person name="Marturano G."/>
            <person name="Paoli F."/>
            <person name="Bruttini M."/>
            <person name="Carapelli A."/>
            <person name="Frati F."/>
            <person name="Nardi F."/>
        </authorList>
    </citation>
    <scope>NUCLEOTIDE SEQUENCE [LARGE SCALE GENOMIC DNA]</scope>
    <source>
        <strain evidence="2">DMR45628</strain>
    </source>
</reference>
<protein>
    <submittedName>
        <fullName evidence="2">YqaJ-like viral recombinase domain</fullName>
    </submittedName>
</protein>
<dbReference type="GO" id="GO:0006281">
    <property type="term" value="P:DNA repair"/>
    <property type="evidence" value="ECO:0007669"/>
    <property type="project" value="UniProtKB-ARBA"/>
</dbReference>
<evidence type="ECO:0000313" key="3">
    <source>
        <dbReference type="Proteomes" id="UP001458880"/>
    </source>
</evidence>
<gene>
    <name evidence="2" type="ORF">QE152_g23603</name>
</gene>
<dbReference type="InterPro" id="IPR011335">
    <property type="entry name" value="Restrct_endonuc-II-like"/>
</dbReference>
<dbReference type="PANTHER" id="PTHR39953">
    <property type="entry name" value="RE54151P"/>
    <property type="match status" value="1"/>
</dbReference>
<dbReference type="EMBL" id="JASPKY010000237">
    <property type="protein sequence ID" value="KAK9717667.1"/>
    <property type="molecule type" value="Genomic_DNA"/>
</dbReference>
<dbReference type="Proteomes" id="UP001458880">
    <property type="component" value="Unassembled WGS sequence"/>
</dbReference>
<dbReference type="AlphaFoldDB" id="A0AAW1KHW1"/>
<dbReference type="PANTHER" id="PTHR39953:SF1">
    <property type="entry name" value="RE54151P"/>
    <property type="match status" value="1"/>
</dbReference>
<proteinExistence type="predicted"/>
<dbReference type="SUPFAM" id="SSF52980">
    <property type="entry name" value="Restriction endonuclease-like"/>
    <property type="match status" value="1"/>
</dbReference>
<dbReference type="InterPro" id="IPR011604">
    <property type="entry name" value="PDDEXK-like_dom_sf"/>
</dbReference>
<dbReference type="InterPro" id="IPR019080">
    <property type="entry name" value="YqaJ_viral_recombinase"/>
</dbReference>
<feature type="domain" description="YqaJ viral recombinase" evidence="1">
    <location>
        <begin position="112"/>
        <end position="239"/>
    </location>
</feature>
<evidence type="ECO:0000259" key="1">
    <source>
        <dbReference type="Pfam" id="PF09588"/>
    </source>
</evidence>
<accession>A0AAW1KHW1</accession>
<comment type="caution">
    <text evidence="2">The sequence shown here is derived from an EMBL/GenBank/DDBJ whole genome shotgun (WGS) entry which is preliminary data.</text>
</comment>
<dbReference type="Gene3D" id="3.90.320.10">
    <property type="match status" value="1"/>
</dbReference>